<evidence type="ECO:0000313" key="2">
    <source>
        <dbReference type="Proteomes" id="UP001597214"/>
    </source>
</evidence>
<name>A0ABW4LXN4_9BACI</name>
<dbReference type="EMBL" id="JBHUEM010000055">
    <property type="protein sequence ID" value="MFD1739619.1"/>
    <property type="molecule type" value="Genomic_DNA"/>
</dbReference>
<keyword evidence="2" id="KW-1185">Reference proteome</keyword>
<evidence type="ECO:0008006" key="3">
    <source>
        <dbReference type="Google" id="ProtNLM"/>
    </source>
</evidence>
<accession>A0ABW4LXN4</accession>
<dbReference type="Gene3D" id="3.10.450.50">
    <property type="match status" value="1"/>
</dbReference>
<gene>
    <name evidence="1" type="ORF">ACFSCX_24350</name>
</gene>
<protein>
    <recommendedName>
        <fullName evidence="3">DUF4440 domain-containing protein</fullName>
    </recommendedName>
</protein>
<dbReference type="SUPFAM" id="SSF54427">
    <property type="entry name" value="NTF2-like"/>
    <property type="match status" value="1"/>
</dbReference>
<proteinExistence type="predicted"/>
<reference evidence="2" key="1">
    <citation type="journal article" date="2019" name="Int. J. Syst. Evol. Microbiol.">
        <title>The Global Catalogue of Microorganisms (GCM) 10K type strain sequencing project: providing services to taxonomists for standard genome sequencing and annotation.</title>
        <authorList>
            <consortium name="The Broad Institute Genomics Platform"/>
            <consortium name="The Broad Institute Genome Sequencing Center for Infectious Disease"/>
            <person name="Wu L."/>
            <person name="Ma J."/>
        </authorList>
    </citation>
    <scope>NUCLEOTIDE SEQUENCE [LARGE SCALE GENOMIC DNA]</scope>
    <source>
        <strain evidence="2">CCUG 49339</strain>
    </source>
</reference>
<sequence>MKQKNRLLEFTQMHDEFIQNWKVAMKTGDTSAVERMAEDYYVAFFSGAHDKPMFFNKIEAVTGMKQSVMHFLGAEKRFENRVIRLKSDELVVVFYEQVIVKEEQVEARLFTIESWKKIDNKWMIVREIEEPL</sequence>
<dbReference type="Proteomes" id="UP001597214">
    <property type="component" value="Unassembled WGS sequence"/>
</dbReference>
<organism evidence="1 2">
    <name type="scientific">Bacillus salitolerans</name>
    <dbReference type="NCBI Taxonomy" id="1437434"/>
    <lineage>
        <taxon>Bacteria</taxon>
        <taxon>Bacillati</taxon>
        <taxon>Bacillota</taxon>
        <taxon>Bacilli</taxon>
        <taxon>Bacillales</taxon>
        <taxon>Bacillaceae</taxon>
        <taxon>Bacillus</taxon>
    </lineage>
</organism>
<dbReference type="RefSeq" id="WP_377930860.1">
    <property type="nucleotide sequence ID" value="NZ_JBHUEM010000055.1"/>
</dbReference>
<dbReference type="InterPro" id="IPR032710">
    <property type="entry name" value="NTF2-like_dom_sf"/>
</dbReference>
<comment type="caution">
    <text evidence="1">The sequence shown here is derived from an EMBL/GenBank/DDBJ whole genome shotgun (WGS) entry which is preliminary data.</text>
</comment>
<evidence type="ECO:0000313" key="1">
    <source>
        <dbReference type="EMBL" id="MFD1739619.1"/>
    </source>
</evidence>